<dbReference type="InterPro" id="IPR010978">
    <property type="entry name" value="tRNA-bd_arm"/>
</dbReference>
<evidence type="ECO:0000256" key="5">
    <source>
        <dbReference type="ARBA" id="ARBA00022598"/>
    </source>
</evidence>
<feature type="binding site" evidence="13">
    <location>
        <position position="273"/>
    </location>
    <ligand>
        <name>Mg(2+)</name>
        <dbReference type="ChEBI" id="CHEBI:18420"/>
        <note>shared with beta subunit</note>
    </ligand>
</feature>
<comment type="similarity">
    <text evidence="2 13">Belongs to the class-II aminoacyl-tRNA synthetase family. Phe-tRNA synthetase alpha subunit type 1 subfamily.</text>
</comment>
<evidence type="ECO:0000256" key="3">
    <source>
        <dbReference type="ARBA" id="ARBA00011209"/>
    </source>
</evidence>
<evidence type="ECO:0000256" key="8">
    <source>
        <dbReference type="ARBA" id="ARBA00022840"/>
    </source>
</evidence>
<dbReference type="SUPFAM" id="SSF46589">
    <property type="entry name" value="tRNA-binding arm"/>
    <property type="match status" value="1"/>
</dbReference>
<keyword evidence="4 13" id="KW-0963">Cytoplasm</keyword>
<dbReference type="SUPFAM" id="SSF55681">
    <property type="entry name" value="Class II aaRS and biotin synthetases"/>
    <property type="match status" value="1"/>
</dbReference>
<dbReference type="InterPro" id="IPR006195">
    <property type="entry name" value="aa-tRNA-synth_II"/>
</dbReference>
<gene>
    <name evidence="13" type="primary">pheS</name>
    <name evidence="15" type="ORF">EDE15_2968</name>
</gene>
<dbReference type="OrthoDB" id="9800719at2"/>
<dbReference type="InterPro" id="IPR004188">
    <property type="entry name" value="Phe-tRNA_ligase_II_N"/>
</dbReference>
<dbReference type="NCBIfam" id="TIGR00468">
    <property type="entry name" value="pheS"/>
    <property type="match status" value="1"/>
</dbReference>
<evidence type="ECO:0000256" key="11">
    <source>
        <dbReference type="ARBA" id="ARBA00023146"/>
    </source>
</evidence>
<evidence type="ECO:0000256" key="12">
    <source>
        <dbReference type="ARBA" id="ARBA00049255"/>
    </source>
</evidence>
<dbReference type="PANTHER" id="PTHR11538:SF41">
    <property type="entry name" value="PHENYLALANINE--TRNA LIGASE, MITOCHONDRIAL"/>
    <property type="match status" value="1"/>
</dbReference>
<evidence type="ECO:0000313" key="16">
    <source>
        <dbReference type="Proteomes" id="UP000269669"/>
    </source>
</evidence>
<evidence type="ECO:0000256" key="9">
    <source>
        <dbReference type="ARBA" id="ARBA00022842"/>
    </source>
</evidence>
<protein>
    <recommendedName>
        <fullName evidence="13">Phenylalanine--tRNA ligase alpha subunit</fullName>
        <ecNumber evidence="13">6.1.1.20</ecNumber>
    </recommendedName>
    <alternativeName>
        <fullName evidence="13">Phenylalanyl-tRNA synthetase alpha subunit</fullName>
        <shortName evidence="13">PheRS</shortName>
    </alternativeName>
</protein>
<feature type="domain" description="Aminoacyl-transfer RNA synthetases class-II family profile" evidence="14">
    <location>
        <begin position="126"/>
        <end position="349"/>
    </location>
</feature>
<evidence type="ECO:0000256" key="2">
    <source>
        <dbReference type="ARBA" id="ARBA00010207"/>
    </source>
</evidence>
<keyword evidence="6 13" id="KW-0479">Metal-binding</keyword>
<dbReference type="GO" id="GO:0000049">
    <property type="term" value="F:tRNA binding"/>
    <property type="evidence" value="ECO:0007669"/>
    <property type="project" value="InterPro"/>
</dbReference>
<keyword evidence="7 13" id="KW-0547">Nucleotide-binding</keyword>
<keyword evidence="10 13" id="KW-0648">Protein biosynthesis</keyword>
<dbReference type="RefSeq" id="WP_125485922.1">
    <property type="nucleotide sequence ID" value="NZ_RSDW01000001.1"/>
</dbReference>
<accession>A0A3R9QBR1</accession>
<evidence type="ECO:0000256" key="4">
    <source>
        <dbReference type="ARBA" id="ARBA00022490"/>
    </source>
</evidence>
<dbReference type="InterPro" id="IPR004529">
    <property type="entry name" value="Phe-tRNA-synth_IIc_asu"/>
</dbReference>
<dbReference type="Proteomes" id="UP000269669">
    <property type="component" value="Unassembled WGS sequence"/>
</dbReference>
<keyword evidence="5 13" id="KW-0436">Ligase</keyword>
<dbReference type="AlphaFoldDB" id="A0A3R9QBR1"/>
<name>A0A3R9QBR1_9BACT</name>
<dbReference type="Gene3D" id="3.30.930.10">
    <property type="entry name" value="Bira Bifunctional Protein, Domain 2"/>
    <property type="match status" value="1"/>
</dbReference>
<sequence length="371" mass="40913">MSDHIPQLNSHGEPDLEAAFATLAAEVRTEAAALTTPDAQEAFRLHWLGRKQGRLKLISDAWLKSAPAEARKPLGIRFNQLKQQIEQALEAPLATASTAAVQGIDVTLPGAIRTPGIPHPLLKTMQEIVQVFHHLGYSTNLGPQVETDFYNFEALNFPPNHPARDTQDTLQIAHQSSKPSRDRLLMRTHTSPVQIRTMVAQAPPIRIVIPGKVHRNDAADATHSPIFHQVEGLCVDTNITFSDLKGTLDHAMKALFGSDVKTRFFPSFFPFTEPSADVQISCIFCGGKGCRKCKHSGWIELLGCGMVDPAVFAAVTEERRKTNPADDTYNPERITGFAFGMGVERIAMIQHGISDIGHFYSGDMRFLEQFA</sequence>
<comment type="caution">
    <text evidence="15">The sequence shown here is derived from an EMBL/GenBank/DDBJ whole genome shotgun (WGS) entry which is preliminary data.</text>
</comment>
<proteinExistence type="inferred from homology"/>
<dbReference type="InterPro" id="IPR022911">
    <property type="entry name" value="Phe_tRNA_ligase_alpha1_bac"/>
</dbReference>
<evidence type="ECO:0000256" key="7">
    <source>
        <dbReference type="ARBA" id="ARBA00022741"/>
    </source>
</evidence>
<keyword evidence="16" id="KW-1185">Reference proteome</keyword>
<evidence type="ECO:0000259" key="14">
    <source>
        <dbReference type="PROSITE" id="PS50862"/>
    </source>
</evidence>
<dbReference type="GO" id="GO:0004826">
    <property type="term" value="F:phenylalanine-tRNA ligase activity"/>
    <property type="evidence" value="ECO:0007669"/>
    <property type="project" value="UniProtKB-UniRule"/>
</dbReference>
<dbReference type="GO" id="GO:0005524">
    <property type="term" value="F:ATP binding"/>
    <property type="evidence" value="ECO:0007669"/>
    <property type="project" value="UniProtKB-UniRule"/>
</dbReference>
<dbReference type="Pfam" id="PF02912">
    <property type="entry name" value="Phe_tRNA-synt_N"/>
    <property type="match status" value="1"/>
</dbReference>
<dbReference type="GO" id="GO:0005737">
    <property type="term" value="C:cytoplasm"/>
    <property type="evidence" value="ECO:0007669"/>
    <property type="project" value="UniProtKB-SubCell"/>
</dbReference>
<dbReference type="InterPro" id="IPR045864">
    <property type="entry name" value="aa-tRNA-synth_II/BPL/LPL"/>
</dbReference>
<keyword evidence="11 13" id="KW-0030">Aminoacyl-tRNA synthetase</keyword>
<dbReference type="Pfam" id="PF01409">
    <property type="entry name" value="tRNA-synt_2d"/>
    <property type="match status" value="1"/>
</dbReference>
<dbReference type="GO" id="GO:0000287">
    <property type="term" value="F:magnesium ion binding"/>
    <property type="evidence" value="ECO:0007669"/>
    <property type="project" value="UniProtKB-UniRule"/>
</dbReference>
<evidence type="ECO:0000256" key="13">
    <source>
        <dbReference type="HAMAP-Rule" id="MF_00281"/>
    </source>
</evidence>
<reference evidence="15 16" key="1">
    <citation type="submission" date="2018-12" db="EMBL/GenBank/DDBJ databases">
        <title>Sequencing of bacterial isolates from soil warming experiment in Harvard Forest, Massachusetts, USA.</title>
        <authorList>
            <person name="Deangelis K."/>
        </authorList>
    </citation>
    <scope>NUCLEOTIDE SEQUENCE [LARGE SCALE GENOMIC DNA]</scope>
    <source>
        <strain evidence="15 16">EB153</strain>
    </source>
</reference>
<dbReference type="PANTHER" id="PTHR11538">
    <property type="entry name" value="PHENYLALANYL-TRNA SYNTHETASE"/>
    <property type="match status" value="1"/>
</dbReference>
<keyword evidence="9 13" id="KW-0460">Magnesium</keyword>
<dbReference type="EMBL" id="RSDW01000001">
    <property type="protein sequence ID" value="RSL17434.1"/>
    <property type="molecule type" value="Genomic_DNA"/>
</dbReference>
<dbReference type="GO" id="GO:0006432">
    <property type="term" value="P:phenylalanyl-tRNA aminoacylation"/>
    <property type="evidence" value="ECO:0007669"/>
    <property type="project" value="UniProtKB-UniRule"/>
</dbReference>
<organism evidence="15 16">
    <name type="scientific">Edaphobacter aggregans</name>
    <dbReference type="NCBI Taxonomy" id="570835"/>
    <lineage>
        <taxon>Bacteria</taxon>
        <taxon>Pseudomonadati</taxon>
        <taxon>Acidobacteriota</taxon>
        <taxon>Terriglobia</taxon>
        <taxon>Terriglobales</taxon>
        <taxon>Acidobacteriaceae</taxon>
        <taxon>Edaphobacter</taxon>
    </lineage>
</organism>
<comment type="subunit">
    <text evidence="3 13">Tetramer of two alpha and two beta subunits.</text>
</comment>
<evidence type="ECO:0000256" key="6">
    <source>
        <dbReference type="ARBA" id="ARBA00022723"/>
    </source>
</evidence>
<evidence type="ECO:0000256" key="1">
    <source>
        <dbReference type="ARBA" id="ARBA00004496"/>
    </source>
</evidence>
<dbReference type="CDD" id="cd00496">
    <property type="entry name" value="PheRS_alpha_core"/>
    <property type="match status" value="1"/>
</dbReference>
<comment type="catalytic activity">
    <reaction evidence="12 13">
        <text>tRNA(Phe) + L-phenylalanine + ATP = L-phenylalanyl-tRNA(Phe) + AMP + diphosphate + H(+)</text>
        <dbReference type="Rhea" id="RHEA:19413"/>
        <dbReference type="Rhea" id="RHEA-COMP:9668"/>
        <dbReference type="Rhea" id="RHEA-COMP:9699"/>
        <dbReference type="ChEBI" id="CHEBI:15378"/>
        <dbReference type="ChEBI" id="CHEBI:30616"/>
        <dbReference type="ChEBI" id="CHEBI:33019"/>
        <dbReference type="ChEBI" id="CHEBI:58095"/>
        <dbReference type="ChEBI" id="CHEBI:78442"/>
        <dbReference type="ChEBI" id="CHEBI:78531"/>
        <dbReference type="ChEBI" id="CHEBI:456215"/>
        <dbReference type="EC" id="6.1.1.20"/>
    </reaction>
</comment>
<keyword evidence="8 13" id="KW-0067">ATP-binding</keyword>
<comment type="subcellular location">
    <subcellularLocation>
        <location evidence="1 13">Cytoplasm</location>
    </subcellularLocation>
</comment>
<evidence type="ECO:0000313" key="15">
    <source>
        <dbReference type="EMBL" id="RSL17434.1"/>
    </source>
</evidence>
<dbReference type="PROSITE" id="PS50862">
    <property type="entry name" value="AA_TRNA_LIGASE_II"/>
    <property type="match status" value="1"/>
</dbReference>
<dbReference type="InterPro" id="IPR002319">
    <property type="entry name" value="Phenylalanyl-tRNA_Synthase"/>
</dbReference>
<comment type="cofactor">
    <cofactor evidence="13">
        <name>Mg(2+)</name>
        <dbReference type="ChEBI" id="CHEBI:18420"/>
    </cofactor>
    <text evidence="13">Binds 2 magnesium ions per tetramer.</text>
</comment>
<evidence type="ECO:0000256" key="10">
    <source>
        <dbReference type="ARBA" id="ARBA00022917"/>
    </source>
</evidence>
<dbReference type="EC" id="6.1.1.20" evidence="13"/>
<dbReference type="HAMAP" id="MF_00281">
    <property type="entry name" value="Phe_tRNA_synth_alpha1"/>
    <property type="match status" value="1"/>
</dbReference>